<dbReference type="SMART" id="SM00065">
    <property type="entry name" value="GAF"/>
    <property type="match status" value="1"/>
</dbReference>
<gene>
    <name evidence="3" type="ORF">IW256_001802</name>
</gene>
<dbReference type="PROSITE" id="PS50112">
    <property type="entry name" value="PAS"/>
    <property type="match status" value="1"/>
</dbReference>
<dbReference type="InterPro" id="IPR000014">
    <property type="entry name" value="PAS"/>
</dbReference>
<keyword evidence="1" id="KW-0378">Hydrolase</keyword>
<sequence>MSKRESSPDGARGPAGDVAMALADVRGVLVAWTAGASRLLGYRPDEAVGRRVADLLAGDPPSAALSSIGRGDAWGGRVTARHRDGHELELDVELVPMEDADGGGRWAMVAREPDGARGPDGTMALLKERALAELPLAFGVFDRDRRLVAASGELVRIMDMKEEELLGLRPRAMTDSRTSREFDDVLGKVIRTGERSRLDAFTRVPGEDRAHGWSAVLYPVRDSGGRIQGGATVSFDITGEDLARQRLTVVNEASVRLGTDLDVTRTAQQLADLATGRFADHVTVDLLRSVIENDRPDLGAAAARMVYRRAAQQSVLDDCPEASIATGESECYPEDSPMARALATGEASLHMREDLSIQSWLAHDAGCSEKALTYGMHSLILVPLRARGLIIGLARFIRHRTPDRFDADDLMLAEEITGRAAICIDNARRYTQERDTALALQRSMLPQRTPPHPAVTVASRYLPTGSQAGVGGDWFDVIPLSGSRVALVVGDVVGHGIQASATMGRLRTAVRTLADVDMPPDELLTHLDDVVLRMDREEGMDRGGVVQREAETGDIGASCLYAVYDPVSRTCVLARAGHPAPAIVGPDGTVEYPDLPAGPPLGLGGLPFESTELTVPDGALLALFTDGLIESGGHDADAGLQRLGRVLSDNAAAPLELVCDRVLSTMLPGGPADDIALLLARTQGLNASQVATWDLAPDPAVVGRARQAASDQLTAWGLDEPAFTTELVVSELVTNAIRYGEPPIRLRLIHTTGLICEVSDSSNTAPHLRRARIFDEGGRGLLLVAQLTRRWGTRHTSHGKTIWAEQSLPQINTASAPCG</sequence>
<reference evidence="3" key="1">
    <citation type="submission" date="2020-11" db="EMBL/GenBank/DDBJ databases">
        <title>Sequencing the genomes of 1000 actinobacteria strains.</title>
        <authorList>
            <person name="Klenk H.-P."/>
        </authorList>
    </citation>
    <scope>NUCLEOTIDE SEQUENCE</scope>
    <source>
        <strain evidence="3">DSM 43175</strain>
    </source>
</reference>
<keyword evidence="4" id="KW-1185">Reference proteome</keyword>
<dbReference type="Proteomes" id="UP000614047">
    <property type="component" value="Unassembled WGS sequence"/>
</dbReference>
<dbReference type="InterPro" id="IPR013656">
    <property type="entry name" value="PAS_4"/>
</dbReference>
<proteinExistence type="predicted"/>
<dbReference type="SUPFAM" id="SSF55785">
    <property type="entry name" value="PYP-like sensor domain (PAS domain)"/>
    <property type="match status" value="2"/>
</dbReference>
<dbReference type="SMART" id="SM00331">
    <property type="entry name" value="PP2C_SIG"/>
    <property type="match status" value="1"/>
</dbReference>
<dbReference type="InterPro" id="IPR001932">
    <property type="entry name" value="PPM-type_phosphatase-like_dom"/>
</dbReference>
<dbReference type="CDD" id="cd16936">
    <property type="entry name" value="HATPase_RsbW-like"/>
    <property type="match status" value="1"/>
</dbReference>
<dbReference type="FunFam" id="3.30.565.10:FF:000028">
    <property type="entry name" value="PAS sensor protein"/>
    <property type="match status" value="1"/>
</dbReference>
<evidence type="ECO:0000313" key="3">
    <source>
        <dbReference type="EMBL" id="MBG6087689.1"/>
    </source>
</evidence>
<dbReference type="GO" id="GO:0016791">
    <property type="term" value="F:phosphatase activity"/>
    <property type="evidence" value="ECO:0007669"/>
    <property type="project" value="TreeGrafter"/>
</dbReference>
<dbReference type="InterPro" id="IPR035965">
    <property type="entry name" value="PAS-like_dom_sf"/>
</dbReference>
<accession>A0A931DAV6</accession>
<comment type="caution">
    <text evidence="3">The sequence shown here is derived from an EMBL/GenBank/DDBJ whole genome shotgun (WGS) entry which is preliminary data.</text>
</comment>
<dbReference type="FunFam" id="3.60.40.10:FF:000031">
    <property type="entry name" value="PAS sensor protein"/>
    <property type="match status" value="1"/>
</dbReference>
<organism evidence="3 4">
    <name type="scientific">Actinomadura viridis</name>
    <dbReference type="NCBI Taxonomy" id="58110"/>
    <lineage>
        <taxon>Bacteria</taxon>
        <taxon>Bacillati</taxon>
        <taxon>Actinomycetota</taxon>
        <taxon>Actinomycetes</taxon>
        <taxon>Streptosporangiales</taxon>
        <taxon>Thermomonosporaceae</taxon>
        <taxon>Actinomadura</taxon>
    </lineage>
</organism>
<dbReference type="InterPro" id="IPR003594">
    <property type="entry name" value="HATPase_dom"/>
</dbReference>
<evidence type="ECO:0000313" key="4">
    <source>
        <dbReference type="Proteomes" id="UP000614047"/>
    </source>
</evidence>
<dbReference type="NCBIfam" id="TIGR00229">
    <property type="entry name" value="sensory_box"/>
    <property type="match status" value="1"/>
</dbReference>
<dbReference type="SUPFAM" id="SSF55781">
    <property type="entry name" value="GAF domain-like"/>
    <property type="match status" value="1"/>
</dbReference>
<dbReference type="Pfam" id="PF07228">
    <property type="entry name" value="SpoIIE"/>
    <property type="match status" value="1"/>
</dbReference>
<dbReference type="EMBL" id="JADOUA010000001">
    <property type="protein sequence ID" value="MBG6087689.1"/>
    <property type="molecule type" value="Genomic_DNA"/>
</dbReference>
<dbReference type="SUPFAM" id="SSF55874">
    <property type="entry name" value="ATPase domain of HSP90 chaperone/DNA topoisomerase II/histidine kinase"/>
    <property type="match status" value="1"/>
</dbReference>
<feature type="domain" description="PAS" evidence="2">
    <location>
        <begin position="20"/>
        <end position="56"/>
    </location>
</feature>
<dbReference type="Pfam" id="PF13426">
    <property type="entry name" value="PAS_9"/>
    <property type="match status" value="1"/>
</dbReference>
<evidence type="ECO:0000256" key="1">
    <source>
        <dbReference type="ARBA" id="ARBA00022801"/>
    </source>
</evidence>
<dbReference type="SUPFAM" id="SSF81606">
    <property type="entry name" value="PP2C-like"/>
    <property type="match status" value="1"/>
</dbReference>
<dbReference type="PANTHER" id="PTHR43156:SF2">
    <property type="entry name" value="STAGE II SPORULATION PROTEIN E"/>
    <property type="match status" value="1"/>
</dbReference>
<dbReference type="InterPro" id="IPR003018">
    <property type="entry name" value="GAF"/>
</dbReference>
<dbReference type="InterPro" id="IPR036890">
    <property type="entry name" value="HATPase_C_sf"/>
</dbReference>
<dbReference type="InterPro" id="IPR036457">
    <property type="entry name" value="PPM-type-like_dom_sf"/>
</dbReference>
<dbReference type="Pfam" id="PF01590">
    <property type="entry name" value="GAF"/>
    <property type="match status" value="1"/>
</dbReference>
<evidence type="ECO:0000259" key="2">
    <source>
        <dbReference type="PROSITE" id="PS50112"/>
    </source>
</evidence>
<dbReference type="Pfam" id="PF08448">
    <property type="entry name" value="PAS_4"/>
    <property type="match status" value="1"/>
</dbReference>
<dbReference type="RefSeq" id="WP_197010513.1">
    <property type="nucleotide sequence ID" value="NZ_BAABES010000008.1"/>
</dbReference>
<dbReference type="Gene3D" id="3.60.40.10">
    <property type="entry name" value="PPM-type phosphatase domain"/>
    <property type="match status" value="1"/>
</dbReference>
<dbReference type="Gene3D" id="3.30.565.10">
    <property type="entry name" value="Histidine kinase-like ATPase, C-terminal domain"/>
    <property type="match status" value="1"/>
</dbReference>
<dbReference type="Gene3D" id="3.30.450.20">
    <property type="entry name" value="PAS domain"/>
    <property type="match status" value="2"/>
</dbReference>
<name>A0A931DAV6_9ACTN</name>
<dbReference type="CDD" id="cd00130">
    <property type="entry name" value="PAS"/>
    <property type="match status" value="1"/>
</dbReference>
<dbReference type="FunFam" id="3.30.450.40:FF:000035">
    <property type="entry name" value="PAS sensor protein"/>
    <property type="match status" value="1"/>
</dbReference>
<dbReference type="InterPro" id="IPR029016">
    <property type="entry name" value="GAF-like_dom_sf"/>
</dbReference>
<dbReference type="Pfam" id="PF13581">
    <property type="entry name" value="HATPase_c_2"/>
    <property type="match status" value="1"/>
</dbReference>
<dbReference type="InterPro" id="IPR052016">
    <property type="entry name" value="Bact_Sigma-Reg"/>
</dbReference>
<protein>
    <submittedName>
        <fullName evidence="3">PAS domain S-box-containing protein</fullName>
    </submittedName>
</protein>
<dbReference type="Gene3D" id="3.30.450.40">
    <property type="match status" value="1"/>
</dbReference>
<dbReference type="AlphaFoldDB" id="A0A931DAV6"/>
<dbReference type="PANTHER" id="PTHR43156">
    <property type="entry name" value="STAGE II SPORULATION PROTEIN E-RELATED"/>
    <property type="match status" value="1"/>
</dbReference>